<evidence type="ECO:0000259" key="3">
    <source>
        <dbReference type="Pfam" id="PF13628"/>
    </source>
</evidence>
<accession>A0A6C0GP91</accession>
<dbReference type="KEGG" id="rhoz:GXP67_23745"/>
<feature type="chain" id="PRO_5025549989" evidence="2">
    <location>
        <begin position="20"/>
        <end position="224"/>
    </location>
</feature>
<dbReference type="PANTHER" id="PTHR38593:SF1">
    <property type="entry name" value="BLR2558 PROTEIN"/>
    <property type="match status" value="1"/>
</dbReference>
<keyword evidence="2" id="KW-0732">Signal</keyword>
<dbReference type="Pfam" id="PF13628">
    <property type="entry name" value="DUF4142"/>
    <property type="match status" value="1"/>
</dbReference>
<dbReference type="RefSeq" id="WP_162445429.1">
    <property type="nucleotide sequence ID" value="NZ_CP048222.1"/>
</dbReference>
<dbReference type="AlphaFoldDB" id="A0A6C0GP91"/>
<name>A0A6C0GP91_9BACT</name>
<evidence type="ECO:0000313" key="5">
    <source>
        <dbReference type="Proteomes" id="UP000480178"/>
    </source>
</evidence>
<organism evidence="4 5">
    <name type="scientific">Rhodocytophaga rosea</name>
    <dbReference type="NCBI Taxonomy" id="2704465"/>
    <lineage>
        <taxon>Bacteria</taxon>
        <taxon>Pseudomonadati</taxon>
        <taxon>Bacteroidota</taxon>
        <taxon>Cytophagia</taxon>
        <taxon>Cytophagales</taxon>
        <taxon>Rhodocytophagaceae</taxon>
        <taxon>Rhodocytophaga</taxon>
    </lineage>
</organism>
<dbReference type="InterPro" id="IPR012347">
    <property type="entry name" value="Ferritin-like"/>
</dbReference>
<protein>
    <submittedName>
        <fullName evidence="4">DUF4142 domain-containing protein</fullName>
    </submittedName>
</protein>
<keyword evidence="5" id="KW-1185">Reference proteome</keyword>
<dbReference type="Gene3D" id="1.20.1260.10">
    <property type="match status" value="1"/>
</dbReference>
<dbReference type="Proteomes" id="UP000480178">
    <property type="component" value="Chromosome"/>
</dbReference>
<proteinExistence type="predicted"/>
<sequence>MKKIMLNSFFAIALSFAFAACDSGQKSNNDANSDAMETAEESNEATEDAIEDNTTNAGTTADNADASVDDDSFEDAADFAMKAADGGMFEVEAGKLAAQKASAANVKSFAETMVKDHSKANDELKALAAKKNITLPSMVSKKHQDKLDKLAKLSGTEFDEEYMEMMDTDHEKDVKLFEKASNSDDIDAEVKAFAAKTLPTLRMHAEMADSGEEVAKETDRKADN</sequence>
<dbReference type="PANTHER" id="PTHR38593">
    <property type="entry name" value="BLR2558 PROTEIN"/>
    <property type="match status" value="1"/>
</dbReference>
<dbReference type="PROSITE" id="PS51257">
    <property type="entry name" value="PROKAR_LIPOPROTEIN"/>
    <property type="match status" value="1"/>
</dbReference>
<feature type="signal peptide" evidence="2">
    <location>
        <begin position="1"/>
        <end position="19"/>
    </location>
</feature>
<dbReference type="EMBL" id="CP048222">
    <property type="protein sequence ID" value="QHT69440.1"/>
    <property type="molecule type" value="Genomic_DNA"/>
</dbReference>
<dbReference type="InterPro" id="IPR025419">
    <property type="entry name" value="DUF4142"/>
</dbReference>
<gene>
    <name evidence="4" type="ORF">GXP67_23745</name>
</gene>
<evidence type="ECO:0000313" key="4">
    <source>
        <dbReference type="EMBL" id="QHT69440.1"/>
    </source>
</evidence>
<reference evidence="4 5" key="1">
    <citation type="submission" date="2020-01" db="EMBL/GenBank/DDBJ databases">
        <authorList>
            <person name="Kim M.K."/>
        </authorList>
    </citation>
    <scope>NUCLEOTIDE SEQUENCE [LARGE SCALE GENOMIC DNA]</scope>
    <source>
        <strain evidence="4 5">172606-1</strain>
    </source>
</reference>
<evidence type="ECO:0000256" key="1">
    <source>
        <dbReference type="SAM" id="MobiDB-lite"/>
    </source>
</evidence>
<evidence type="ECO:0000256" key="2">
    <source>
        <dbReference type="SAM" id="SignalP"/>
    </source>
</evidence>
<feature type="region of interest" description="Disordered" evidence="1">
    <location>
        <begin position="25"/>
        <end position="69"/>
    </location>
</feature>
<feature type="domain" description="DUF4142" evidence="3">
    <location>
        <begin position="75"/>
        <end position="209"/>
    </location>
</feature>
<feature type="compositionally biased region" description="Low complexity" evidence="1">
    <location>
        <begin position="52"/>
        <end position="66"/>
    </location>
</feature>
<feature type="compositionally biased region" description="Acidic residues" evidence="1">
    <location>
        <begin position="37"/>
        <end position="51"/>
    </location>
</feature>